<dbReference type="RefSeq" id="WP_188415962.1">
    <property type="nucleotide sequence ID" value="NZ_BMDJ01000009.1"/>
</dbReference>
<evidence type="ECO:0000313" key="2">
    <source>
        <dbReference type="EMBL" id="GGI27939.1"/>
    </source>
</evidence>
<sequence length="150" mass="17113">MRKLAIIIIFFLLNSKYLKAQFKITSPVKWSYAATKAKNGGAIVYLKATIGNGWHIYAQSGGTKTLQTSFVFYRGKDYLIIGKTLEPKPLVKFEKVLKTDVSYFEKSVVFHQKIKLRLTQVKVKGKLEFTVCNTKECRPAEEIEFSIPVI</sequence>
<name>A0ABQ2BMG8_9SPHI</name>
<keyword evidence="3" id="KW-1185">Reference proteome</keyword>
<accession>A0ABQ2BMG8</accession>
<evidence type="ECO:0000259" key="1">
    <source>
        <dbReference type="Pfam" id="PF11412"/>
    </source>
</evidence>
<comment type="caution">
    <text evidence="2">The sequence shown here is derived from an EMBL/GenBank/DDBJ whole genome shotgun (WGS) entry which is preliminary data.</text>
</comment>
<dbReference type="EMBL" id="BMDJ01000009">
    <property type="protein sequence ID" value="GGI27939.1"/>
    <property type="molecule type" value="Genomic_DNA"/>
</dbReference>
<dbReference type="InterPro" id="IPR028250">
    <property type="entry name" value="DsbDN"/>
</dbReference>
<organism evidence="2 3">
    <name type="scientific">Pedobacter mendelii</name>
    <dbReference type="NCBI Taxonomy" id="1908240"/>
    <lineage>
        <taxon>Bacteria</taxon>
        <taxon>Pseudomonadati</taxon>
        <taxon>Bacteroidota</taxon>
        <taxon>Sphingobacteriia</taxon>
        <taxon>Sphingobacteriales</taxon>
        <taxon>Sphingobacteriaceae</taxon>
        <taxon>Pedobacter</taxon>
    </lineage>
</organism>
<gene>
    <name evidence="2" type="ORF">GCM10008119_30160</name>
</gene>
<evidence type="ECO:0000313" key="3">
    <source>
        <dbReference type="Proteomes" id="UP000645390"/>
    </source>
</evidence>
<feature type="domain" description="Thiol:disulfide interchange protein DsbD N-terminal" evidence="1">
    <location>
        <begin position="34"/>
        <end position="142"/>
    </location>
</feature>
<reference evidence="3" key="1">
    <citation type="journal article" date="2019" name="Int. J. Syst. Evol. Microbiol.">
        <title>The Global Catalogue of Microorganisms (GCM) 10K type strain sequencing project: providing services to taxonomists for standard genome sequencing and annotation.</title>
        <authorList>
            <consortium name="The Broad Institute Genomics Platform"/>
            <consortium name="The Broad Institute Genome Sequencing Center for Infectious Disease"/>
            <person name="Wu L."/>
            <person name="Ma J."/>
        </authorList>
    </citation>
    <scope>NUCLEOTIDE SEQUENCE [LARGE SCALE GENOMIC DNA]</scope>
    <source>
        <strain evidence="3">CCM 8939</strain>
    </source>
</reference>
<proteinExistence type="predicted"/>
<protein>
    <recommendedName>
        <fullName evidence="1">Thiol:disulfide interchange protein DsbD N-terminal domain-containing protein</fullName>
    </recommendedName>
</protein>
<dbReference type="Pfam" id="PF11412">
    <property type="entry name" value="DsbD_N"/>
    <property type="match status" value="1"/>
</dbReference>
<dbReference type="Proteomes" id="UP000645390">
    <property type="component" value="Unassembled WGS sequence"/>
</dbReference>